<comment type="caution">
    <text evidence="2">The sequence shown here is derived from an EMBL/GenBank/DDBJ whole genome shotgun (WGS) entry which is preliminary data.</text>
</comment>
<dbReference type="AlphaFoldDB" id="A0AAV9UPK5"/>
<evidence type="ECO:0000313" key="2">
    <source>
        <dbReference type="EMBL" id="KAK6344137.1"/>
    </source>
</evidence>
<protein>
    <submittedName>
        <fullName evidence="2">Uncharacterized protein</fullName>
    </submittedName>
</protein>
<keyword evidence="3" id="KW-1185">Reference proteome</keyword>
<name>A0AAV9UPK5_9PEZI</name>
<feature type="compositionally biased region" description="Polar residues" evidence="1">
    <location>
        <begin position="107"/>
        <end position="122"/>
    </location>
</feature>
<evidence type="ECO:0000256" key="1">
    <source>
        <dbReference type="SAM" id="MobiDB-lite"/>
    </source>
</evidence>
<sequence>MPRAPKIKRNWLRSEMRGQKLILIISGSKKMSDTSAKPARKPAARPAKKLTKKPVAPPPPSDTESAPSPTTVSPASSSNTATVTKTSPPGSNIKVVVRSDTEPAASPVNNSPTSTDTDSASRYSEEMIECAHNLMLLRYGDVFPAYNARVTTVDELRRTWDEFCQSQNPDREIPRRSYTSFNPRPFDNPPTGTDETNK</sequence>
<reference evidence="2 3" key="1">
    <citation type="submission" date="2019-10" db="EMBL/GenBank/DDBJ databases">
        <authorList>
            <person name="Palmer J.M."/>
        </authorList>
    </citation>
    <scope>NUCLEOTIDE SEQUENCE [LARGE SCALE GENOMIC DNA]</scope>
    <source>
        <strain evidence="2 3">TWF696</strain>
    </source>
</reference>
<organism evidence="2 3">
    <name type="scientific">Orbilia brochopaga</name>
    <dbReference type="NCBI Taxonomy" id="3140254"/>
    <lineage>
        <taxon>Eukaryota</taxon>
        <taxon>Fungi</taxon>
        <taxon>Dikarya</taxon>
        <taxon>Ascomycota</taxon>
        <taxon>Pezizomycotina</taxon>
        <taxon>Orbiliomycetes</taxon>
        <taxon>Orbiliales</taxon>
        <taxon>Orbiliaceae</taxon>
        <taxon>Orbilia</taxon>
    </lineage>
</organism>
<dbReference type="EMBL" id="JAVHNQ010000006">
    <property type="protein sequence ID" value="KAK6344137.1"/>
    <property type="molecule type" value="Genomic_DNA"/>
</dbReference>
<feature type="region of interest" description="Disordered" evidence="1">
    <location>
        <begin position="167"/>
        <end position="198"/>
    </location>
</feature>
<dbReference type="Proteomes" id="UP001375240">
    <property type="component" value="Unassembled WGS sequence"/>
</dbReference>
<evidence type="ECO:0000313" key="3">
    <source>
        <dbReference type="Proteomes" id="UP001375240"/>
    </source>
</evidence>
<gene>
    <name evidence="2" type="ORF">TWF696_007780</name>
</gene>
<feature type="compositionally biased region" description="Basic residues" evidence="1">
    <location>
        <begin position="38"/>
        <end position="52"/>
    </location>
</feature>
<feature type="compositionally biased region" description="Low complexity" evidence="1">
    <location>
        <begin position="63"/>
        <end position="84"/>
    </location>
</feature>
<accession>A0AAV9UPK5</accession>
<feature type="region of interest" description="Disordered" evidence="1">
    <location>
        <begin position="23"/>
        <end position="122"/>
    </location>
</feature>
<proteinExistence type="predicted"/>